<proteinExistence type="inferred from homology"/>
<keyword evidence="5" id="KW-0963">Cytoplasm</keyword>
<accession>A0ABD0MR31</accession>
<comment type="catalytic activity">
    <reaction evidence="1 5">
        <text>S-ubiquitinyl-[E2 ubiquitin-conjugating enzyme]-L-cysteine + [acceptor protein]-L-lysine = [E2 ubiquitin-conjugating enzyme]-L-cysteine + N(6)-ubiquitinyl-[acceptor protein]-L-lysine.</text>
        <dbReference type="EC" id="2.3.2.27"/>
    </reaction>
</comment>
<feature type="region of interest" description="Disordered" evidence="6">
    <location>
        <begin position="1"/>
        <end position="20"/>
    </location>
</feature>
<dbReference type="GO" id="GO:0016567">
    <property type="term" value="P:protein ubiquitination"/>
    <property type="evidence" value="ECO:0007669"/>
    <property type="project" value="UniProtKB-UniRule"/>
</dbReference>
<dbReference type="AlphaFoldDB" id="A0ABD0MR31"/>
<evidence type="ECO:0000256" key="5">
    <source>
        <dbReference type="RuleBase" id="RU367105"/>
    </source>
</evidence>
<evidence type="ECO:0000256" key="6">
    <source>
        <dbReference type="SAM" id="MobiDB-lite"/>
    </source>
</evidence>
<keyword evidence="9" id="KW-1185">Reference proteome</keyword>
<dbReference type="Gene3D" id="3.30.390.130">
    <property type="match status" value="1"/>
</dbReference>
<comment type="subcellular location">
    <subcellularLocation>
        <location evidence="5">Cytoplasm</location>
    </subcellularLocation>
</comment>
<dbReference type="GO" id="GO:0061630">
    <property type="term" value="F:ubiquitin protein ligase activity"/>
    <property type="evidence" value="ECO:0007669"/>
    <property type="project" value="UniProtKB-UniRule"/>
</dbReference>
<feature type="non-terminal residue" evidence="8">
    <location>
        <position position="72"/>
    </location>
</feature>
<keyword evidence="5" id="KW-0863">Zinc-finger</keyword>
<keyword evidence="5" id="KW-0862">Zinc</keyword>
<dbReference type="PANTHER" id="PTHR12622">
    <property type="entry name" value="DELTEX-RELATED"/>
    <property type="match status" value="1"/>
</dbReference>
<dbReference type="EMBL" id="JAMKFB020000255">
    <property type="protein sequence ID" value="KAL0151227.1"/>
    <property type="molecule type" value="Genomic_DNA"/>
</dbReference>
<reference evidence="8 9" key="1">
    <citation type="submission" date="2024-05" db="EMBL/GenBank/DDBJ databases">
        <title>Genome sequencing and assembly of Indian major carp, Cirrhinus mrigala (Hamilton, 1822).</title>
        <authorList>
            <person name="Mohindra V."/>
            <person name="Chowdhury L.M."/>
            <person name="Lal K."/>
            <person name="Jena J.K."/>
        </authorList>
    </citation>
    <scope>NUCLEOTIDE SEQUENCE [LARGE SCALE GENOMIC DNA]</scope>
    <source>
        <strain evidence="8">CM1030</strain>
        <tissue evidence="8">Blood</tissue>
    </source>
</reference>
<feature type="non-terminal residue" evidence="8">
    <location>
        <position position="1"/>
    </location>
</feature>
<keyword evidence="4 5" id="KW-0479">Metal-binding</keyword>
<evidence type="ECO:0000313" key="8">
    <source>
        <dbReference type="EMBL" id="KAL0151227.1"/>
    </source>
</evidence>
<evidence type="ECO:0000256" key="2">
    <source>
        <dbReference type="ARBA" id="ARBA00004906"/>
    </source>
</evidence>
<evidence type="ECO:0000259" key="7">
    <source>
        <dbReference type="Pfam" id="PF18102"/>
    </source>
</evidence>
<keyword evidence="3 5" id="KW-0808">Transferase</keyword>
<dbReference type="InterPro" id="IPR039398">
    <property type="entry name" value="Deltex_fam"/>
</dbReference>
<comment type="caution">
    <text evidence="8">The sequence shown here is derived from an EMBL/GenBank/DDBJ whole genome shotgun (WGS) entry which is preliminary data.</text>
</comment>
<name>A0ABD0MR31_CIRMR</name>
<dbReference type="InterPro" id="IPR039399">
    <property type="entry name" value="Deltex_C_sf"/>
</dbReference>
<evidence type="ECO:0000256" key="4">
    <source>
        <dbReference type="ARBA" id="ARBA00022723"/>
    </source>
</evidence>
<dbReference type="InterPro" id="IPR039396">
    <property type="entry name" value="Deltex_C"/>
</dbReference>
<dbReference type="Proteomes" id="UP001529510">
    <property type="component" value="Unassembled WGS sequence"/>
</dbReference>
<dbReference type="Pfam" id="PF18102">
    <property type="entry name" value="DTC"/>
    <property type="match status" value="1"/>
</dbReference>
<comment type="similarity">
    <text evidence="5">Belongs to the Deltex family.</text>
</comment>
<comment type="pathway">
    <text evidence="2 5">Protein modification; protein ubiquitination.</text>
</comment>
<gene>
    <name evidence="8" type="ORF">M9458_053418</name>
</gene>
<feature type="compositionally biased region" description="Basic residues" evidence="6">
    <location>
        <begin position="1"/>
        <end position="17"/>
    </location>
</feature>
<dbReference type="GO" id="GO:0008270">
    <property type="term" value="F:zinc ion binding"/>
    <property type="evidence" value="ECO:0007669"/>
    <property type="project" value="UniProtKB-KW"/>
</dbReference>
<dbReference type="GO" id="GO:0005737">
    <property type="term" value="C:cytoplasm"/>
    <property type="evidence" value="ECO:0007669"/>
    <property type="project" value="UniProtKB-SubCell"/>
</dbReference>
<evidence type="ECO:0000256" key="3">
    <source>
        <dbReference type="ARBA" id="ARBA00022679"/>
    </source>
</evidence>
<sequence>KKHPNPGKPFHGARRHAYLPDNSEGNEVLALLQRAFDQKLIFTVGTSTASGLENAVIWNDIHHKTNVSGGPQ</sequence>
<feature type="domain" description="Deltex C-terminal" evidence="7">
    <location>
        <begin position="1"/>
        <end position="72"/>
    </location>
</feature>
<evidence type="ECO:0000256" key="1">
    <source>
        <dbReference type="ARBA" id="ARBA00000900"/>
    </source>
</evidence>
<organism evidence="8 9">
    <name type="scientific">Cirrhinus mrigala</name>
    <name type="common">Mrigala</name>
    <dbReference type="NCBI Taxonomy" id="683832"/>
    <lineage>
        <taxon>Eukaryota</taxon>
        <taxon>Metazoa</taxon>
        <taxon>Chordata</taxon>
        <taxon>Craniata</taxon>
        <taxon>Vertebrata</taxon>
        <taxon>Euteleostomi</taxon>
        <taxon>Actinopterygii</taxon>
        <taxon>Neopterygii</taxon>
        <taxon>Teleostei</taxon>
        <taxon>Ostariophysi</taxon>
        <taxon>Cypriniformes</taxon>
        <taxon>Cyprinidae</taxon>
        <taxon>Labeoninae</taxon>
        <taxon>Labeonini</taxon>
        <taxon>Cirrhinus</taxon>
    </lineage>
</organism>
<evidence type="ECO:0000313" key="9">
    <source>
        <dbReference type="Proteomes" id="UP001529510"/>
    </source>
</evidence>
<dbReference type="EC" id="2.3.2.27" evidence="5"/>
<protein>
    <recommendedName>
        <fullName evidence="5">E3 ubiquitin-protein ligase</fullName>
        <ecNumber evidence="5">2.3.2.27</ecNumber>
    </recommendedName>
</protein>